<dbReference type="AlphaFoldDB" id="A0A9N8E9R5"/>
<evidence type="ECO:0000256" key="1">
    <source>
        <dbReference type="SAM" id="MobiDB-lite"/>
    </source>
</evidence>
<sequence>MVGGTAVVFVLCILAPLSLARISDNSRNRYQNASLVAQRSLQVEGEDTIEVFVLGNNGKPEEVYPLPRCAGDCDDDTECEEGLVCHERDALEPVPGCLGGDEDESRTDYCIQSADWSENPTGSPTVSPTYGPTASMSPTGGPSLSAFPSVSPTHQPTRTLVAVGPFQLKVHWTRRSCWTQSGNEIPICNREVTKWCMQCEGHICNEGDILWVEPCRDDVPTQQLFRWFPLLSTTEVSISRSTPISWGQLQMQKPSKEWLCLQRRLGTQNHTLQECDDTVGEQWYKGFHEEEPFEIMASVPEKVQDQCLTMPHHARQFEEIVHASCSATRRDRTSKWEALWPDWEEAAKHDFNEKRYYRLGPERRSPRCSEDRRCGMCQGHCESSDECNGELRCFRRSSSTGNRFETPPGCFGSGVSSMDYCYARRGN</sequence>
<name>A0A9N8E9R5_9STRA</name>
<evidence type="ECO:0000313" key="4">
    <source>
        <dbReference type="Proteomes" id="UP001153069"/>
    </source>
</evidence>
<feature type="chain" id="PRO_5040143755" evidence="2">
    <location>
        <begin position="21"/>
        <end position="427"/>
    </location>
</feature>
<feature type="signal peptide" evidence="2">
    <location>
        <begin position="1"/>
        <end position="20"/>
    </location>
</feature>
<dbReference type="Proteomes" id="UP001153069">
    <property type="component" value="Unassembled WGS sequence"/>
</dbReference>
<gene>
    <name evidence="3" type="ORF">SEMRO_783_G201930.1</name>
</gene>
<evidence type="ECO:0000313" key="3">
    <source>
        <dbReference type="EMBL" id="CAB9516450.1"/>
    </source>
</evidence>
<keyword evidence="4" id="KW-1185">Reference proteome</keyword>
<dbReference type="EMBL" id="CAICTM010000782">
    <property type="protein sequence ID" value="CAB9516450.1"/>
    <property type="molecule type" value="Genomic_DNA"/>
</dbReference>
<proteinExistence type="predicted"/>
<protein>
    <submittedName>
        <fullName evidence="3">Uncharacterized protein</fullName>
    </submittedName>
</protein>
<reference evidence="3" key="1">
    <citation type="submission" date="2020-06" db="EMBL/GenBank/DDBJ databases">
        <authorList>
            <consortium name="Plant Systems Biology data submission"/>
        </authorList>
    </citation>
    <scope>NUCLEOTIDE SEQUENCE</scope>
    <source>
        <strain evidence="3">D6</strain>
    </source>
</reference>
<organism evidence="3 4">
    <name type="scientific">Seminavis robusta</name>
    <dbReference type="NCBI Taxonomy" id="568900"/>
    <lineage>
        <taxon>Eukaryota</taxon>
        <taxon>Sar</taxon>
        <taxon>Stramenopiles</taxon>
        <taxon>Ochrophyta</taxon>
        <taxon>Bacillariophyta</taxon>
        <taxon>Bacillariophyceae</taxon>
        <taxon>Bacillariophycidae</taxon>
        <taxon>Naviculales</taxon>
        <taxon>Naviculaceae</taxon>
        <taxon>Seminavis</taxon>
    </lineage>
</organism>
<evidence type="ECO:0000256" key="2">
    <source>
        <dbReference type="SAM" id="SignalP"/>
    </source>
</evidence>
<comment type="caution">
    <text evidence="3">The sequence shown here is derived from an EMBL/GenBank/DDBJ whole genome shotgun (WGS) entry which is preliminary data.</text>
</comment>
<keyword evidence="2" id="KW-0732">Signal</keyword>
<accession>A0A9N8E9R5</accession>
<feature type="region of interest" description="Disordered" evidence="1">
    <location>
        <begin position="114"/>
        <end position="139"/>
    </location>
</feature>